<dbReference type="Proteomes" id="UP001141933">
    <property type="component" value="Unassembled WGS sequence"/>
</dbReference>
<keyword evidence="4" id="KW-1185">Reference proteome</keyword>
<organism evidence="3 4">
    <name type="scientific">Phocaeicola acetigenes</name>
    <dbReference type="NCBI Taxonomy" id="3016083"/>
    <lineage>
        <taxon>Bacteria</taxon>
        <taxon>Pseudomonadati</taxon>
        <taxon>Bacteroidota</taxon>
        <taxon>Bacteroidia</taxon>
        <taxon>Bacteroidales</taxon>
        <taxon>Bacteroidaceae</taxon>
        <taxon>Phocaeicola</taxon>
    </lineage>
</organism>
<comment type="caution">
    <text evidence="3">The sequence shown here is derived from an EMBL/GenBank/DDBJ whole genome shotgun (WGS) entry which is preliminary data.</text>
</comment>
<name>A0ABT4PFJ2_9BACT</name>
<protein>
    <recommendedName>
        <fullName evidence="2">DUF6249 domain-containing protein</fullName>
    </recommendedName>
</protein>
<keyword evidence="1" id="KW-1133">Transmembrane helix</keyword>
<evidence type="ECO:0000313" key="4">
    <source>
        <dbReference type="Proteomes" id="UP001141933"/>
    </source>
</evidence>
<dbReference type="RefSeq" id="WP_269876856.1">
    <property type="nucleotide sequence ID" value="NZ_JAPZVM010000002.1"/>
</dbReference>
<evidence type="ECO:0000259" key="2">
    <source>
        <dbReference type="Pfam" id="PF19762"/>
    </source>
</evidence>
<reference evidence="3" key="1">
    <citation type="submission" date="2022-12" db="EMBL/GenBank/DDBJ databases">
        <title>Phocaeicola acetigenes sp. nov., isolated feces from a healthy human.</title>
        <authorList>
            <person name="Do H."/>
            <person name="Ha Y.B."/>
            <person name="Kim J.-S."/>
            <person name="Suh M.K."/>
            <person name="Kim H.S."/>
            <person name="Lee J.-S."/>
        </authorList>
    </citation>
    <scope>NUCLEOTIDE SEQUENCE</scope>
    <source>
        <strain evidence="3">KGMB11183</strain>
    </source>
</reference>
<keyword evidence="1" id="KW-0812">Transmembrane</keyword>
<evidence type="ECO:0000313" key="3">
    <source>
        <dbReference type="EMBL" id="MCZ8371798.1"/>
    </source>
</evidence>
<dbReference type="EMBL" id="JAPZVM010000002">
    <property type="protein sequence ID" value="MCZ8371798.1"/>
    <property type="molecule type" value="Genomic_DNA"/>
</dbReference>
<feature type="transmembrane region" description="Helical" evidence="1">
    <location>
        <begin position="65"/>
        <end position="85"/>
    </location>
</feature>
<feature type="transmembrane region" description="Helical" evidence="1">
    <location>
        <begin position="6"/>
        <end position="26"/>
    </location>
</feature>
<dbReference type="Pfam" id="PF19762">
    <property type="entry name" value="DUF6249"/>
    <property type="match status" value="1"/>
</dbReference>
<evidence type="ECO:0000256" key="1">
    <source>
        <dbReference type="SAM" id="Phobius"/>
    </source>
</evidence>
<proteinExistence type="predicted"/>
<accession>A0ABT4PFJ2</accession>
<gene>
    <name evidence="3" type="ORF">O6P32_03640</name>
</gene>
<feature type="transmembrane region" description="Helical" evidence="1">
    <location>
        <begin position="105"/>
        <end position="125"/>
    </location>
</feature>
<keyword evidence="1" id="KW-0472">Membrane</keyword>
<sequence>MEELMVVANVAIVFGVIYKLFELFAGRRERILMIEKLADKLDAESLKEGKLPAFHLPASSSGLRLGCLLAGLGLGLLAGYALVVGTQPEYFSDSYSSRVGETVSIIYGACVLLGGGAGLIVSFLIEVARAKKNK</sequence>
<feature type="domain" description="DUF6249" evidence="2">
    <location>
        <begin position="6"/>
        <end position="126"/>
    </location>
</feature>
<dbReference type="InterPro" id="IPR046216">
    <property type="entry name" value="DUF6249"/>
</dbReference>